<evidence type="ECO:0000313" key="2">
    <source>
        <dbReference type="EMBL" id="WOH04420.1"/>
    </source>
</evidence>
<evidence type="ECO:0000256" key="1">
    <source>
        <dbReference type="SAM" id="MobiDB-lite"/>
    </source>
</evidence>
<reference evidence="2" key="1">
    <citation type="journal article" date="2016" name="Nat. Genet.">
        <title>A high-quality carrot genome assembly provides new insights into carotenoid accumulation and asterid genome evolution.</title>
        <authorList>
            <person name="Iorizzo M."/>
            <person name="Ellison S."/>
            <person name="Senalik D."/>
            <person name="Zeng P."/>
            <person name="Satapoomin P."/>
            <person name="Huang J."/>
            <person name="Bowman M."/>
            <person name="Iovene M."/>
            <person name="Sanseverino W."/>
            <person name="Cavagnaro P."/>
            <person name="Yildiz M."/>
            <person name="Macko-Podgorni A."/>
            <person name="Moranska E."/>
            <person name="Grzebelus E."/>
            <person name="Grzebelus D."/>
            <person name="Ashrafi H."/>
            <person name="Zheng Z."/>
            <person name="Cheng S."/>
            <person name="Spooner D."/>
            <person name="Van Deynze A."/>
            <person name="Simon P."/>
        </authorList>
    </citation>
    <scope>NUCLEOTIDE SEQUENCE</scope>
    <source>
        <tissue evidence="2">Leaf</tissue>
    </source>
</reference>
<feature type="compositionally biased region" description="Low complexity" evidence="1">
    <location>
        <begin position="31"/>
        <end position="47"/>
    </location>
</feature>
<keyword evidence="3" id="KW-1185">Reference proteome</keyword>
<organism evidence="2 3">
    <name type="scientific">Daucus carota subsp. sativus</name>
    <name type="common">Carrot</name>
    <dbReference type="NCBI Taxonomy" id="79200"/>
    <lineage>
        <taxon>Eukaryota</taxon>
        <taxon>Viridiplantae</taxon>
        <taxon>Streptophyta</taxon>
        <taxon>Embryophyta</taxon>
        <taxon>Tracheophyta</taxon>
        <taxon>Spermatophyta</taxon>
        <taxon>Magnoliopsida</taxon>
        <taxon>eudicotyledons</taxon>
        <taxon>Gunneridae</taxon>
        <taxon>Pentapetalae</taxon>
        <taxon>asterids</taxon>
        <taxon>campanulids</taxon>
        <taxon>Apiales</taxon>
        <taxon>Apiaceae</taxon>
        <taxon>Apioideae</taxon>
        <taxon>Scandiceae</taxon>
        <taxon>Daucinae</taxon>
        <taxon>Daucus</taxon>
        <taxon>Daucus sect. Daucus</taxon>
    </lineage>
</organism>
<name>A0AAF0XAX3_DAUCS</name>
<proteinExistence type="predicted"/>
<gene>
    <name evidence="2" type="ORF">DCAR_0623829</name>
</gene>
<dbReference type="EMBL" id="CP093348">
    <property type="protein sequence ID" value="WOH04420.1"/>
    <property type="molecule type" value="Genomic_DNA"/>
</dbReference>
<dbReference type="AlphaFoldDB" id="A0AAF0XAX3"/>
<protein>
    <submittedName>
        <fullName evidence="2">Uncharacterized protein</fullName>
    </submittedName>
</protein>
<evidence type="ECO:0000313" key="3">
    <source>
        <dbReference type="Proteomes" id="UP000077755"/>
    </source>
</evidence>
<feature type="compositionally biased region" description="Basic and acidic residues" evidence="1">
    <location>
        <begin position="48"/>
        <end position="57"/>
    </location>
</feature>
<feature type="region of interest" description="Disordered" evidence="1">
    <location>
        <begin position="31"/>
        <end position="66"/>
    </location>
</feature>
<accession>A0AAF0XAX3</accession>
<dbReference type="Proteomes" id="UP000077755">
    <property type="component" value="Chromosome 6"/>
</dbReference>
<sequence length="124" mass="14400">MCPRALDKQCLCRRKYVLQQFLKADELISLPLPYPSTSTSTLSSSSSSDEKRKLEKNKSHKSQSRNNAFYSWMKSESRSSKKCNATVMNFSNILLTYATTELMFSQNIEMIIFMSYKYNFSEKT</sequence>
<reference evidence="2" key="2">
    <citation type="submission" date="2022-03" db="EMBL/GenBank/DDBJ databases">
        <title>Draft title - Genomic analysis of global carrot germplasm unveils the trajectory of domestication and the origin of high carotenoid orange carrot.</title>
        <authorList>
            <person name="Iorizzo M."/>
            <person name="Ellison S."/>
            <person name="Senalik D."/>
            <person name="Macko-Podgorni A."/>
            <person name="Grzebelus D."/>
            <person name="Bostan H."/>
            <person name="Rolling W."/>
            <person name="Curaba J."/>
            <person name="Simon P."/>
        </authorList>
    </citation>
    <scope>NUCLEOTIDE SEQUENCE</scope>
    <source>
        <tissue evidence="2">Leaf</tissue>
    </source>
</reference>